<evidence type="ECO:0000313" key="2">
    <source>
        <dbReference type="EMBL" id="AAK87153.1"/>
    </source>
</evidence>
<evidence type="ECO:0000256" key="1">
    <source>
        <dbReference type="SAM" id="MobiDB-lite"/>
    </source>
</evidence>
<dbReference type="Proteomes" id="UP000000813">
    <property type="component" value="Chromosome circular"/>
</dbReference>
<dbReference type="KEGG" id="atu:Atu1361"/>
<organism evidence="2 3">
    <name type="scientific">Agrobacterium fabrum (strain C58 / ATCC 33970)</name>
    <name type="common">Agrobacterium tumefaciens (strain C58)</name>
    <dbReference type="NCBI Taxonomy" id="176299"/>
    <lineage>
        <taxon>Bacteria</taxon>
        <taxon>Pseudomonadati</taxon>
        <taxon>Pseudomonadota</taxon>
        <taxon>Alphaproteobacteria</taxon>
        <taxon>Hyphomicrobiales</taxon>
        <taxon>Rhizobiaceae</taxon>
        <taxon>Rhizobium/Agrobacterium group</taxon>
        <taxon>Agrobacterium</taxon>
        <taxon>Agrobacterium tumefaciens complex</taxon>
    </lineage>
</organism>
<reference evidence="2 3" key="1">
    <citation type="journal article" date="2001" name="Science">
        <title>The genome of the natural genetic engineer Agrobacterium tumefaciens C58.</title>
        <authorList>
            <person name="Wood D.W."/>
            <person name="Setubal J.C."/>
            <person name="Kaul R."/>
            <person name="Monks D.E."/>
            <person name="Kitajima J.P."/>
            <person name="Okura V.K."/>
            <person name="Zhou Y."/>
            <person name="Chen L."/>
            <person name="Wood G.E."/>
            <person name="Almeida N.F.Jr."/>
            <person name="Woo L."/>
            <person name="Chen Y."/>
            <person name="Paulsen I.T."/>
            <person name="Eisen J.A."/>
            <person name="Karp P.D."/>
            <person name="Bovee D.Sr."/>
            <person name="Chapman P."/>
            <person name="Clendenning J."/>
            <person name="Deatherage G."/>
            <person name="Gillet W."/>
            <person name="Grant C."/>
            <person name="Kutyavin T."/>
            <person name="Levy R."/>
            <person name="Li M.J."/>
            <person name="McClelland E."/>
            <person name="Palmieri A."/>
            <person name="Raymond C."/>
            <person name="Rouse G."/>
            <person name="Saenphimmachak C."/>
            <person name="Wu Z."/>
            <person name="Romero P."/>
            <person name="Gordon D."/>
            <person name="Zhang S."/>
            <person name="Yoo H."/>
            <person name="Tao Y."/>
            <person name="Biddle P."/>
            <person name="Jung M."/>
            <person name="Krespan W."/>
            <person name="Perry M."/>
            <person name="Gordon-Kamm B."/>
            <person name="Liao L."/>
            <person name="Kim S."/>
            <person name="Hendrick C."/>
            <person name="Zhao Z.Y."/>
            <person name="Dolan M."/>
            <person name="Chumley F."/>
            <person name="Tingey S.V."/>
            <person name="Tomb J.F."/>
            <person name="Gordon M.P."/>
            <person name="Olson M.V."/>
            <person name="Nester E.W."/>
        </authorList>
    </citation>
    <scope>NUCLEOTIDE SEQUENCE [LARGE SCALE GENOMIC DNA]</scope>
    <source>
        <strain evidence="3">C58 / ATCC 33970</strain>
    </source>
</reference>
<feature type="compositionally biased region" description="Polar residues" evidence="1">
    <location>
        <begin position="12"/>
        <end position="26"/>
    </location>
</feature>
<keyword evidence="3" id="KW-1185">Reference proteome</keyword>
<dbReference type="AlphaFoldDB" id="Q7CZF0"/>
<proteinExistence type="predicted"/>
<reference evidence="2 3" key="2">
    <citation type="journal article" date="2001" name="Science">
        <title>Genome sequence of the plant pathogen and biotechnology agent Agrobacterium tumefaciens C58.</title>
        <authorList>
            <person name="Goodner B."/>
            <person name="Hinkle G."/>
            <person name="Gattung S."/>
            <person name="Miller N."/>
            <person name="Blanchard M."/>
            <person name="Qurollo B."/>
            <person name="Goldman B.S."/>
            <person name="Cao Y."/>
            <person name="Askenazi M."/>
            <person name="Halling C."/>
            <person name="Mullin L."/>
            <person name="Houmiel K."/>
            <person name="Gordon J."/>
            <person name="Vaudin M."/>
            <person name="Iartchouk O."/>
            <person name="Epp A."/>
            <person name="Liu F."/>
            <person name="Wollam C."/>
            <person name="Allinger M."/>
            <person name="Doughty D."/>
            <person name="Scott C."/>
            <person name="Lappas C."/>
            <person name="Markelz B."/>
            <person name="Flanagan C."/>
            <person name="Crowell C."/>
            <person name="Gurson J."/>
            <person name="Lomo C."/>
            <person name="Sear C."/>
            <person name="Strub G."/>
            <person name="Cielo C."/>
            <person name="Slater S."/>
        </authorList>
    </citation>
    <scope>NUCLEOTIDE SEQUENCE [LARGE SCALE GENOMIC DNA]</scope>
    <source>
        <strain evidence="3">C58 / ATCC 33970</strain>
    </source>
</reference>
<dbReference type="STRING" id="176299.Atu1361"/>
<accession>Q7CZF0</accession>
<protein>
    <submittedName>
        <fullName evidence="2">Uncharacterized protein</fullName>
    </submittedName>
</protein>
<dbReference type="EMBL" id="AE007869">
    <property type="protein sequence ID" value="AAK87153.1"/>
    <property type="molecule type" value="Genomic_DNA"/>
</dbReference>
<name>Q7CZF0_AGRFC</name>
<gene>
    <name evidence="2" type="ordered locus">Atu1361</name>
</gene>
<dbReference type="EnsemblBacteria" id="AAK87153">
    <property type="protein sequence ID" value="AAK87153"/>
    <property type="gene ID" value="Atu1361"/>
</dbReference>
<sequence length="138" mass="15078">MRGAEQAILPSATVQTEHPSVKSMQDGLSRTKSFMVAEVSNALSSVAVAWWGELKIGSNKKTTAMRRGAGNPSTRDALTIQSLPKRKDCNLHCLPALKERIWRFGGVVAIDASILWGEMNKPCIALKKIVFSCFAFTL</sequence>
<dbReference type="HOGENOM" id="CLU_1850908_0_0_5"/>
<evidence type="ECO:0000313" key="3">
    <source>
        <dbReference type="Proteomes" id="UP000000813"/>
    </source>
</evidence>
<feature type="region of interest" description="Disordered" evidence="1">
    <location>
        <begin position="1"/>
        <end position="26"/>
    </location>
</feature>